<dbReference type="PANTHER" id="PTHR34119:SF1">
    <property type="entry name" value="OS04G0394700 PROTEIN"/>
    <property type="match status" value="1"/>
</dbReference>
<name>A0ABD1WEU8_9LAMI</name>
<evidence type="ECO:0000313" key="3">
    <source>
        <dbReference type="Proteomes" id="UP001604277"/>
    </source>
</evidence>
<dbReference type="PANTHER" id="PTHR34119">
    <property type="entry name" value="HYDROXYPROLINE-RICH GLYCOPROTEIN-LIKE"/>
    <property type="match status" value="1"/>
</dbReference>
<evidence type="ECO:0000256" key="1">
    <source>
        <dbReference type="SAM" id="MobiDB-lite"/>
    </source>
</evidence>
<organism evidence="2 3">
    <name type="scientific">Forsythia ovata</name>
    <dbReference type="NCBI Taxonomy" id="205694"/>
    <lineage>
        <taxon>Eukaryota</taxon>
        <taxon>Viridiplantae</taxon>
        <taxon>Streptophyta</taxon>
        <taxon>Embryophyta</taxon>
        <taxon>Tracheophyta</taxon>
        <taxon>Spermatophyta</taxon>
        <taxon>Magnoliopsida</taxon>
        <taxon>eudicotyledons</taxon>
        <taxon>Gunneridae</taxon>
        <taxon>Pentapetalae</taxon>
        <taxon>asterids</taxon>
        <taxon>lamiids</taxon>
        <taxon>Lamiales</taxon>
        <taxon>Oleaceae</taxon>
        <taxon>Forsythieae</taxon>
        <taxon>Forsythia</taxon>
    </lineage>
</organism>
<feature type="region of interest" description="Disordered" evidence="1">
    <location>
        <begin position="1"/>
        <end position="32"/>
    </location>
</feature>
<dbReference type="EMBL" id="JBFOLJ010000003">
    <property type="protein sequence ID" value="KAL2548201.1"/>
    <property type="molecule type" value="Genomic_DNA"/>
</dbReference>
<proteinExistence type="predicted"/>
<dbReference type="InterPro" id="IPR037488">
    <property type="entry name" value="At2g33490-like"/>
</dbReference>
<accession>A0ABD1WEU8</accession>
<dbReference type="AlphaFoldDB" id="A0ABD1WEU8"/>
<comment type="caution">
    <text evidence="2">The sequence shown here is derived from an EMBL/GenBank/DDBJ whole genome shotgun (WGS) entry which is preliminary data.</text>
</comment>
<feature type="compositionally biased region" description="Polar residues" evidence="1">
    <location>
        <begin position="1"/>
        <end position="19"/>
    </location>
</feature>
<sequence length="105" mass="11378">MILDSQSVLKESNINTRGSQLPPPLSDGRSSKVFDPSFAADTKKVKRHAFSGPLTGHPWPNFSSSGPIMSFGYPAFSVPVAHSIASAHINFQIVFMCFTYCCVIA</sequence>
<keyword evidence="3" id="KW-1185">Reference proteome</keyword>
<gene>
    <name evidence="2" type="ORF">Fot_09731</name>
</gene>
<dbReference type="Proteomes" id="UP001604277">
    <property type="component" value="Unassembled WGS sequence"/>
</dbReference>
<evidence type="ECO:0000313" key="2">
    <source>
        <dbReference type="EMBL" id="KAL2548201.1"/>
    </source>
</evidence>
<protein>
    <submittedName>
        <fullName evidence="2">Uncharacterized protein</fullName>
    </submittedName>
</protein>
<reference evidence="3" key="1">
    <citation type="submission" date="2024-07" db="EMBL/GenBank/DDBJ databases">
        <title>Two chromosome-level genome assemblies of Korean endemic species Abeliophyllum distichum and Forsythia ovata (Oleaceae).</title>
        <authorList>
            <person name="Jang H."/>
        </authorList>
    </citation>
    <scope>NUCLEOTIDE SEQUENCE [LARGE SCALE GENOMIC DNA]</scope>
</reference>